<name>A0A6C2UIK0_9BACT</name>
<dbReference type="NCBIfam" id="TIGR00427">
    <property type="entry name" value="NAAT family transporter"/>
    <property type="match status" value="1"/>
</dbReference>
<keyword evidence="6 7" id="KW-0472">Membrane</keyword>
<evidence type="ECO:0000256" key="6">
    <source>
        <dbReference type="ARBA" id="ARBA00023136"/>
    </source>
</evidence>
<sequence length="211" mass="22321">MNEWTEYLKFLAAVVSVANPIGAIPIFITLTAGYTEREKQNTAQRTSLTFACVLILVLFAGESILSFFGISVASFKAGGGIIILLMAISMVHAKVSRVKQTVEEAEDAEDKKSIAIVPLCIPLLAGPGAMSTVIVYSHHGSSIAHRLLLAGGIVAVALCVWVCLVAAPYIAKFLGRTGMNVVTRIMGLVLAAIGVEFIAHGFAEMFTGLVP</sequence>
<dbReference type="GO" id="GO:0005886">
    <property type="term" value="C:plasma membrane"/>
    <property type="evidence" value="ECO:0007669"/>
    <property type="project" value="UniProtKB-SubCell"/>
</dbReference>
<feature type="transmembrane region" description="Helical" evidence="7">
    <location>
        <begin position="148"/>
        <end position="169"/>
    </location>
</feature>
<feature type="transmembrane region" description="Helical" evidence="7">
    <location>
        <begin position="47"/>
        <end position="68"/>
    </location>
</feature>
<organism evidence="8 9">
    <name type="scientific">Pontiella sulfatireligans</name>
    <dbReference type="NCBI Taxonomy" id="2750658"/>
    <lineage>
        <taxon>Bacteria</taxon>
        <taxon>Pseudomonadati</taxon>
        <taxon>Kiritimatiellota</taxon>
        <taxon>Kiritimatiellia</taxon>
        <taxon>Kiritimatiellales</taxon>
        <taxon>Pontiellaceae</taxon>
        <taxon>Pontiella</taxon>
    </lineage>
</organism>
<evidence type="ECO:0000256" key="1">
    <source>
        <dbReference type="ARBA" id="ARBA00004651"/>
    </source>
</evidence>
<dbReference type="NCBIfam" id="NF008320">
    <property type="entry name" value="PRK11111.1"/>
    <property type="match status" value="1"/>
</dbReference>
<dbReference type="EMBL" id="CAAHFH010000001">
    <property type="protein sequence ID" value="VGO19938.1"/>
    <property type="molecule type" value="Genomic_DNA"/>
</dbReference>
<dbReference type="RefSeq" id="WP_136061398.1">
    <property type="nucleotide sequence ID" value="NZ_CAAHFH010000001.1"/>
</dbReference>
<evidence type="ECO:0000313" key="9">
    <source>
        <dbReference type="Proteomes" id="UP000346198"/>
    </source>
</evidence>
<dbReference type="PANTHER" id="PTHR33508:SF1">
    <property type="entry name" value="UPF0056 MEMBRANE PROTEIN YHCE"/>
    <property type="match status" value="1"/>
</dbReference>
<dbReference type="AlphaFoldDB" id="A0A6C2UIK0"/>
<dbReference type="PANTHER" id="PTHR33508">
    <property type="entry name" value="UPF0056 MEMBRANE PROTEIN YHCE"/>
    <property type="match status" value="1"/>
</dbReference>
<keyword evidence="4 7" id="KW-0812">Transmembrane</keyword>
<evidence type="ECO:0000256" key="4">
    <source>
        <dbReference type="ARBA" id="ARBA00022692"/>
    </source>
</evidence>
<dbReference type="Proteomes" id="UP000346198">
    <property type="component" value="Unassembled WGS sequence"/>
</dbReference>
<evidence type="ECO:0000256" key="3">
    <source>
        <dbReference type="ARBA" id="ARBA00022475"/>
    </source>
</evidence>
<reference evidence="8 9" key="1">
    <citation type="submission" date="2019-04" db="EMBL/GenBank/DDBJ databases">
        <authorList>
            <person name="Van Vliet M D."/>
        </authorList>
    </citation>
    <scope>NUCLEOTIDE SEQUENCE [LARGE SCALE GENOMIC DNA]</scope>
    <source>
        <strain evidence="8 9">F21</strain>
    </source>
</reference>
<protein>
    <recommendedName>
        <fullName evidence="7">UPF0056 membrane protein</fullName>
    </recommendedName>
</protein>
<dbReference type="InterPro" id="IPR002771">
    <property type="entry name" value="Multi_antbiot-R_MarC"/>
</dbReference>
<comment type="subcellular location">
    <subcellularLocation>
        <location evidence="1 7">Cell membrane</location>
        <topology evidence="1 7">Multi-pass membrane protein</topology>
    </subcellularLocation>
</comment>
<accession>A0A6C2UIK0</accession>
<feature type="transmembrane region" description="Helical" evidence="7">
    <location>
        <begin position="181"/>
        <end position="203"/>
    </location>
</feature>
<evidence type="ECO:0000256" key="2">
    <source>
        <dbReference type="ARBA" id="ARBA00009784"/>
    </source>
</evidence>
<gene>
    <name evidence="8" type="ORF">SCARR_01998</name>
</gene>
<keyword evidence="9" id="KW-1185">Reference proteome</keyword>
<keyword evidence="3" id="KW-1003">Cell membrane</keyword>
<evidence type="ECO:0000256" key="5">
    <source>
        <dbReference type="ARBA" id="ARBA00022989"/>
    </source>
</evidence>
<feature type="transmembrane region" description="Helical" evidence="7">
    <location>
        <begin position="74"/>
        <end position="93"/>
    </location>
</feature>
<dbReference type="Pfam" id="PF01914">
    <property type="entry name" value="MarC"/>
    <property type="match status" value="1"/>
</dbReference>
<keyword evidence="5 7" id="KW-1133">Transmembrane helix</keyword>
<feature type="transmembrane region" description="Helical" evidence="7">
    <location>
        <begin position="12"/>
        <end position="35"/>
    </location>
</feature>
<feature type="transmembrane region" description="Helical" evidence="7">
    <location>
        <begin position="114"/>
        <end position="136"/>
    </location>
</feature>
<evidence type="ECO:0000313" key="8">
    <source>
        <dbReference type="EMBL" id="VGO19938.1"/>
    </source>
</evidence>
<comment type="similarity">
    <text evidence="2 7">Belongs to the UPF0056 (MarC) family.</text>
</comment>
<proteinExistence type="inferred from homology"/>
<evidence type="ECO:0000256" key="7">
    <source>
        <dbReference type="RuleBase" id="RU362048"/>
    </source>
</evidence>